<dbReference type="AlphaFoldDB" id="A0A7X2H4S2"/>
<keyword evidence="4 8" id="KW-0812">Transmembrane</keyword>
<reference evidence="9 10" key="1">
    <citation type="submission" date="2019-11" db="EMBL/GenBank/DDBJ databases">
        <title>Paenibacillus monticola sp. nov., a novel PGPR strain isolated from mountain sample in China.</title>
        <authorList>
            <person name="Zhao Q."/>
            <person name="Li H.-P."/>
            <person name="Zhang J.-L."/>
        </authorList>
    </citation>
    <scope>NUCLEOTIDE SEQUENCE [LARGE SCALE GENOMIC DNA]</scope>
    <source>
        <strain evidence="9 10">LC-T2</strain>
    </source>
</reference>
<evidence type="ECO:0000256" key="1">
    <source>
        <dbReference type="ARBA" id="ARBA00022475"/>
    </source>
</evidence>
<dbReference type="Proteomes" id="UP000463051">
    <property type="component" value="Unassembled WGS sequence"/>
</dbReference>
<organism evidence="9 10">
    <name type="scientific">Paenibacillus monticola</name>
    <dbReference type="NCBI Taxonomy" id="2666075"/>
    <lineage>
        <taxon>Bacteria</taxon>
        <taxon>Bacillati</taxon>
        <taxon>Bacillota</taxon>
        <taxon>Bacilli</taxon>
        <taxon>Bacillales</taxon>
        <taxon>Paenibacillaceae</taxon>
        <taxon>Paenibacillus</taxon>
    </lineage>
</organism>
<dbReference type="EMBL" id="WJXB01000003">
    <property type="protein sequence ID" value="MRN53532.1"/>
    <property type="molecule type" value="Genomic_DNA"/>
</dbReference>
<evidence type="ECO:0000313" key="9">
    <source>
        <dbReference type="EMBL" id="MRN53532.1"/>
    </source>
</evidence>
<evidence type="ECO:0000256" key="8">
    <source>
        <dbReference type="SAM" id="Phobius"/>
    </source>
</evidence>
<dbReference type="SMART" id="SM00793">
    <property type="entry name" value="AgrB"/>
    <property type="match status" value="1"/>
</dbReference>
<evidence type="ECO:0000256" key="7">
    <source>
        <dbReference type="ARBA" id="ARBA00023136"/>
    </source>
</evidence>
<dbReference type="InterPro" id="IPR006741">
    <property type="entry name" value="AgrB"/>
</dbReference>
<dbReference type="GO" id="GO:0009372">
    <property type="term" value="P:quorum sensing"/>
    <property type="evidence" value="ECO:0007669"/>
    <property type="project" value="UniProtKB-KW"/>
</dbReference>
<keyword evidence="2" id="KW-0673">Quorum sensing</keyword>
<evidence type="ECO:0000256" key="2">
    <source>
        <dbReference type="ARBA" id="ARBA00022654"/>
    </source>
</evidence>
<gene>
    <name evidence="9" type="ORF">GJB61_11050</name>
</gene>
<keyword evidence="5" id="KW-0378">Hydrolase</keyword>
<dbReference type="GO" id="GO:0006508">
    <property type="term" value="P:proteolysis"/>
    <property type="evidence" value="ECO:0007669"/>
    <property type="project" value="UniProtKB-KW"/>
</dbReference>
<dbReference type="Pfam" id="PF04647">
    <property type="entry name" value="AgrB"/>
    <property type="match status" value="1"/>
</dbReference>
<comment type="caution">
    <text evidence="9">The sequence shown here is derived from an EMBL/GenBank/DDBJ whole genome shotgun (WGS) entry which is preliminary data.</text>
</comment>
<evidence type="ECO:0000256" key="6">
    <source>
        <dbReference type="ARBA" id="ARBA00022989"/>
    </source>
</evidence>
<evidence type="ECO:0000256" key="3">
    <source>
        <dbReference type="ARBA" id="ARBA00022670"/>
    </source>
</evidence>
<accession>A0A7X2H4S2</accession>
<protein>
    <recommendedName>
        <fullName evidence="11">Accessory regulator AgrB</fullName>
    </recommendedName>
</protein>
<keyword evidence="3" id="KW-0645">Protease</keyword>
<feature type="transmembrane region" description="Helical" evidence="8">
    <location>
        <begin position="94"/>
        <end position="115"/>
    </location>
</feature>
<feature type="transmembrane region" description="Helical" evidence="8">
    <location>
        <begin position="51"/>
        <end position="73"/>
    </location>
</feature>
<keyword evidence="6 8" id="KW-1133">Transmembrane helix</keyword>
<name>A0A7X2H4S2_9BACL</name>
<dbReference type="GO" id="GO:0016020">
    <property type="term" value="C:membrane"/>
    <property type="evidence" value="ECO:0007669"/>
    <property type="project" value="InterPro"/>
</dbReference>
<keyword evidence="1" id="KW-1003">Cell membrane</keyword>
<feature type="transmembrane region" description="Helical" evidence="8">
    <location>
        <begin position="159"/>
        <end position="179"/>
    </location>
</feature>
<proteinExistence type="predicted"/>
<dbReference type="GO" id="GO:0008233">
    <property type="term" value="F:peptidase activity"/>
    <property type="evidence" value="ECO:0007669"/>
    <property type="project" value="UniProtKB-KW"/>
</dbReference>
<evidence type="ECO:0008006" key="11">
    <source>
        <dbReference type="Google" id="ProtNLM"/>
    </source>
</evidence>
<keyword evidence="7 8" id="KW-0472">Membrane</keyword>
<evidence type="ECO:0000256" key="4">
    <source>
        <dbReference type="ARBA" id="ARBA00022692"/>
    </source>
</evidence>
<evidence type="ECO:0000313" key="10">
    <source>
        <dbReference type="Proteomes" id="UP000463051"/>
    </source>
</evidence>
<keyword evidence="10" id="KW-1185">Reference proteome</keyword>
<sequence length="193" mass="21772">MECFFFVIFTYLTRRIVAEMNTLSHKIALTINKYNPENTSSIEVMQYALNIIMNTLLILIISLLVGLFTGQLIETSLVLLSFSTLRFFSGGAHLKTALTCNIFSIILCTAIPHLVFLVKDLFWIVNGISLILMLLFAPNPDINAQIPSKRYPVMKLISILLVFSNFFIYSSVIGLAFMAQSLTVIPLKRRSLL</sequence>
<evidence type="ECO:0000256" key="5">
    <source>
        <dbReference type="ARBA" id="ARBA00022801"/>
    </source>
</evidence>
<feature type="transmembrane region" description="Helical" evidence="8">
    <location>
        <begin position="121"/>
        <end position="138"/>
    </location>
</feature>